<feature type="region of interest" description="Disordered" evidence="1">
    <location>
        <begin position="66"/>
        <end position="86"/>
    </location>
</feature>
<keyword evidence="3" id="KW-1185">Reference proteome</keyword>
<dbReference type="Gene3D" id="2.90.10.10">
    <property type="entry name" value="Bulb-type lectin domain"/>
    <property type="match status" value="1"/>
</dbReference>
<sequence>MSAGNENAQPNGPGAGTYVTLADIEKHEQQELLDDGQRPAPAPPRNVEPPVVGVVAAQRAGVPAPGQVTSIPATNSIPSGGRMSNGQSIRNGGYVLARDESGDYLLTGPGGAKLWGYSGAGTPFDTQSGALVLESDGSLRLKDAQGKPVSTIVSADTRRHDDLVLLYHPANESPGLRWLIEQARCVVQLTLDLLGCRAVSEVPDLSAWLRSKGLPDGSHSSATVDAYNAADAHLSGIESELRALEGKVDAVCRAGKSDSDAVRGKIHADIAELNTMLRAADNHAEHFRAVTDIRVSTHIPSSDRIRTRIQPAFEEKVEKAIVNKVEHVESLVRTATEANHHRARTISGPATHRTAPGHAGRVTAPHGCRTRTAARTAPADADPAPQQFVAGTDNAPDGLVSGETVEGEGRFDSPLTEAMLESSSPYFNPAEPKGADAAVPRGIADRSQEFPCPAFWAMSPWTWNLPDPMTVLPQYGLPATVRQGRPAPPVSIPNWAEDVPILGTPSPPPRGELILVTVADEHTSGAEWADESRLEQGISMFGGTNIPGFRTGRDAVRTTETGQPG</sequence>
<dbReference type="Proteomes" id="UP000523447">
    <property type="component" value="Unassembled WGS sequence"/>
</dbReference>
<dbReference type="EMBL" id="JAAXPE010000020">
    <property type="protein sequence ID" value="NKY87659.1"/>
    <property type="molecule type" value="Genomic_DNA"/>
</dbReference>
<organism evidence="2 3">
    <name type="scientific">Nocardia veterana</name>
    <dbReference type="NCBI Taxonomy" id="132249"/>
    <lineage>
        <taxon>Bacteria</taxon>
        <taxon>Bacillati</taxon>
        <taxon>Actinomycetota</taxon>
        <taxon>Actinomycetes</taxon>
        <taxon>Mycobacteriales</taxon>
        <taxon>Nocardiaceae</taxon>
        <taxon>Nocardia</taxon>
    </lineage>
</organism>
<reference evidence="2 3" key="1">
    <citation type="submission" date="2020-04" db="EMBL/GenBank/DDBJ databases">
        <title>MicrobeNet Type strains.</title>
        <authorList>
            <person name="Nicholson A.C."/>
        </authorList>
    </citation>
    <scope>NUCLEOTIDE SEQUENCE [LARGE SCALE GENOMIC DNA]</scope>
    <source>
        <strain evidence="2 3">DSM 44445</strain>
    </source>
</reference>
<evidence type="ECO:0000313" key="3">
    <source>
        <dbReference type="Proteomes" id="UP000523447"/>
    </source>
</evidence>
<comment type="caution">
    <text evidence="2">The sequence shown here is derived from an EMBL/GenBank/DDBJ whole genome shotgun (WGS) entry which is preliminary data.</text>
</comment>
<feature type="region of interest" description="Disordered" evidence="1">
    <location>
        <begin position="1"/>
        <end position="49"/>
    </location>
</feature>
<evidence type="ECO:0000313" key="2">
    <source>
        <dbReference type="EMBL" id="NKY87659.1"/>
    </source>
</evidence>
<accession>A0A7X6M0T9</accession>
<name>A0A7X6M0T9_9NOCA</name>
<feature type="compositionally biased region" description="Polar residues" evidence="1">
    <location>
        <begin position="68"/>
        <end position="86"/>
    </location>
</feature>
<dbReference type="InterPro" id="IPR036426">
    <property type="entry name" value="Bulb-type_lectin_dom_sf"/>
</dbReference>
<protein>
    <submittedName>
        <fullName evidence="2">Uncharacterized protein</fullName>
    </submittedName>
</protein>
<dbReference type="AlphaFoldDB" id="A0A7X6M0T9"/>
<evidence type="ECO:0000256" key="1">
    <source>
        <dbReference type="SAM" id="MobiDB-lite"/>
    </source>
</evidence>
<dbReference type="RefSeq" id="WP_157171529.1">
    <property type="nucleotide sequence ID" value="NZ_CAWPHS010000013.1"/>
</dbReference>
<gene>
    <name evidence="2" type="ORF">HGA07_18730</name>
</gene>
<feature type="compositionally biased region" description="Polar residues" evidence="1">
    <location>
        <begin position="1"/>
        <end position="10"/>
    </location>
</feature>
<proteinExistence type="predicted"/>